<dbReference type="Proteomes" id="UP000182229">
    <property type="component" value="Unassembled WGS sequence"/>
</dbReference>
<accession>A0A1L9BI51</accession>
<sequence length="77" mass="8106">MIGDKLPRASCLVRFEAAGASTQESLEVSLEGQVLAPGPDSWRLTSEGVLFTGTPCQRLQEATPAQPVLVVVRVAGI</sequence>
<keyword evidence="2" id="KW-1185">Reference proteome</keyword>
<reference evidence="2" key="1">
    <citation type="submission" date="2016-11" db="EMBL/GenBank/DDBJ databases">
        <authorList>
            <person name="Shukria A."/>
            <person name="Stevens D.C."/>
        </authorList>
    </citation>
    <scope>NUCLEOTIDE SEQUENCE [LARGE SCALE GENOMIC DNA]</scope>
    <source>
        <strain evidence="2">Cbfe23</strain>
    </source>
</reference>
<proteinExistence type="predicted"/>
<organism evidence="1 2">
    <name type="scientific">Cystobacter ferrugineus</name>
    <dbReference type="NCBI Taxonomy" id="83449"/>
    <lineage>
        <taxon>Bacteria</taxon>
        <taxon>Pseudomonadati</taxon>
        <taxon>Myxococcota</taxon>
        <taxon>Myxococcia</taxon>
        <taxon>Myxococcales</taxon>
        <taxon>Cystobacterineae</taxon>
        <taxon>Archangiaceae</taxon>
        <taxon>Cystobacter</taxon>
    </lineage>
</organism>
<comment type="caution">
    <text evidence="1">The sequence shown here is derived from an EMBL/GenBank/DDBJ whole genome shotgun (WGS) entry which is preliminary data.</text>
</comment>
<reference evidence="1 2" key="2">
    <citation type="submission" date="2016-12" db="EMBL/GenBank/DDBJ databases">
        <title>Draft Genome Sequence of Cystobacter ferrugineus Strain Cbfe23.</title>
        <authorList>
            <person name="Akbar S."/>
            <person name="Dowd S.E."/>
            <person name="Stevens D.C."/>
        </authorList>
    </citation>
    <scope>NUCLEOTIDE SEQUENCE [LARGE SCALE GENOMIC DNA]</scope>
    <source>
        <strain evidence="1 2">Cbfe23</strain>
    </source>
</reference>
<dbReference type="EMBL" id="MPIN01000001">
    <property type="protein sequence ID" value="OJH41930.1"/>
    <property type="molecule type" value="Genomic_DNA"/>
</dbReference>
<dbReference type="RefSeq" id="WP_071896025.1">
    <property type="nucleotide sequence ID" value="NZ_MPIN01000001.1"/>
</dbReference>
<evidence type="ECO:0000313" key="1">
    <source>
        <dbReference type="EMBL" id="OJH41930.1"/>
    </source>
</evidence>
<name>A0A1L9BI51_9BACT</name>
<dbReference type="AlphaFoldDB" id="A0A1L9BI51"/>
<protein>
    <submittedName>
        <fullName evidence="1">Uncharacterized protein</fullName>
    </submittedName>
</protein>
<evidence type="ECO:0000313" key="2">
    <source>
        <dbReference type="Proteomes" id="UP000182229"/>
    </source>
</evidence>
<gene>
    <name evidence="1" type="ORF">BON30_01480</name>
</gene>